<evidence type="ECO:0000256" key="6">
    <source>
        <dbReference type="ARBA" id="ARBA00023170"/>
    </source>
</evidence>
<dbReference type="GO" id="GO:0035025">
    <property type="term" value="P:positive regulation of Rho protein signal transduction"/>
    <property type="evidence" value="ECO:0007669"/>
    <property type="project" value="TreeGrafter"/>
</dbReference>
<feature type="transmembrane region" description="Helical" evidence="9">
    <location>
        <begin position="50"/>
        <end position="70"/>
    </location>
</feature>
<evidence type="ECO:0000256" key="5">
    <source>
        <dbReference type="ARBA" id="ARBA00023136"/>
    </source>
</evidence>
<dbReference type="SUPFAM" id="SSF81321">
    <property type="entry name" value="Family A G protein-coupled receptor-like"/>
    <property type="match status" value="1"/>
</dbReference>
<comment type="subcellular location">
    <subcellularLocation>
        <location evidence="1">Membrane</location>
        <topology evidence="1">Multi-pass membrane protein</topology>
    </subcellularLocation>
</comment>
<dbReference type="Pfam" id="PF00001">
    <property type="entry name" value="7tm_1"/>
    <property type="match status" value="1"/>
</dbReference>
<feature type="transmembrane region" description="Helical" evidence="9">
    <location>
        <begin position="12"/>
        <end position="38"/>
    </location>
</feature>
<keyword evidence="5 9" id="KW-0472">Membrane</keyword>
<dbReference type="Gene3D" id="1.20.1070.10">
    <property type="entry name" value="Rhodopsin 7-helix transmembrane proteins"/>
    <property type="match status" value="1"/>
</dbReference>
<dbReference type="InterPro" id="IPR000276">
    <property type="entry name" value="GPCR_Rhodpsn"/>
</dbReference>
<organism evidence="11 12">
    <name type="scientific">Esox lucius</name>
    <name type="common">Northern pike</name>
    <dbReference type="NCBI Taxonomy" id="8010"/>
    <lineage>
        <taxon>Eukaryota</taxon>
        <taxon>Metazoa</taxon>
        <taxon>Chordata</taxon>
        <taxon>Craniata</taxon>
        <taxon>Vertebrata</taxon>
        <taxon>Euteleostomi</taxon>
        <taxon>Actinopterygii</taxon>
        <taxon>Neopterygii</taxon>
        <taxon>Teleostei</taxon>
        <taxon>Protacanthopterygii</taxon>
        <taxon>Esociformes</taxon>
        <taxon>Esocidae</taxon>
        <taxon>Esox</taxon>
    </lineage>
</organism>
<feature type="transmembrane region" description="Helical" evidence="9">
    <location>
        <begin position="125"/>
        <end position="144"/>
    </location>
</feature>
<evidence type="ECO:0000313" key="11">
    <source>
        <dbReference type="Ensembl" id="ENSELUP00000067431.1"/>
    </source>
</evidence>
<reference evidence="11" key="4">
    <citation type="submission" date="2025-09" db="UniProtKB">
        <authorList>
            <consortium name="Ensembl"/>
        </authorList>
    </citation>
    <scope>IDENTIFICATION</scope>
</reference>
<protein>
    <recommendedName>
        <fullName evidence="10">G-protein coupled receptors family 1 profile domain-containing protein</fullName>
    </recommendedName>
</protein>
<keyword evidence="8" id="KW-0807">Transducer</keyword>
<accession>A0A6Q2YPP8</accession>
<dbReference type="AlphaFoldDB" id="A0A6Q2YPP8"/>
<dbReference type="OMA" id="CVCVERY"/>
<evidence type="ECO:0000256" key="7">
    <source>
        <dbReference type="ARBA" id="ARBA00023180"/>
    </source>
</evidence>
<feature type="domain" description="G-protein coupled receptors family 1 profile" evidence="10">
    <location>
        <begin position="30"/>
        <end position="201"/>
    </location>
</feature>
<dbReference type="PROSITE" id="PS50262">
    <property type="entry name" value="G_PROTEIN_RECEP_F1_2"/>
    <property type="match status" value="1"/>
</dbReference>
<keyword evidence="7" id="KW-0325">Glycoprotein</keyword>
<evidence type="ECO:0000256" key="9">
    <source>
        <dbReference type="SAM" id="Phobius"/>
    </source>
</evidence>
<evidence type="ECO:0000313" key="12">
    <source>
        <dbReference type="Proteomes" id="UP000265140"/>
    </source>
</evidence>
<dbReference type="PANTHER" id="PTHR24232">
    <property type="entry name" value="G-PROTEIN COUPLED RECEPTOR"/>
    <property type="match status" value="1"/>
</dbReference>
<reference evidence="11" key="3">
    <citation type="submission" date="2025-08" db="UniProtKB">
        <authorList>
            <consortium name="Ensembl"/>
        </authorList>
    </citation>
    <scope>IDENTIFICATION</scope>
</reference>
<feature type="transmembrane region" description="Helical" evidence="9">
    <location>
        <begin position="156"/>
        <end position="174"/>
    </location>
</feature>
<keyword evidence="6" id="KW-0675">Receptor</keyword>
<name>A0A6Q2YPP8_ESOLU</name>
<sequence>QRSLKRHLCSMEYVIYLAADIINLILGLPTNVYVLWLIVTGQRGTSSDVFALNLAVTEILSSLSSLTYIINNQQGSNAIVFFAQYFKGFVLYGRPLFQGCVCVERYLAVVHPVTFLKYKPLKYRVGFSGVVWLLVIGTCFGYMLVKTTTAWRSYAFSYNLVLFSVMLFCCLAVLRALKLQLRKLTVFVDYRVFFRVTVTLY</sequence>
<evidence type="ECO:0000259" key="10">
    <source>
        <dbReference type="PROSITE" id="PS50262"/>
    </source>
</evidence>
<keyword evidence="4" id="KW-0297">G-protein coupled receptor</keyword>
<dbReference type="GeneTree" id="ENSGT01000000219447"/>
<proteinExistence type="predicted"/>
<keyword evidence="12" id="KW-1185">Reference proteome</keyword>
<reference evidence="12" key="1">
    <citation type="journal article" date="2014" name="PLoS ONE">
        <title>The genome and linkage map of the northern pike (Esox lucius): conserved synteny revealed between the salmonid sister group and the Neoteleostei.</title>
        <authorList>
            <person name="Rondeau E.B."/>
            <person name="Minkley D.R."/>
            <person name="Leong J.S."/>
            <person name="Messmer A.M."/>
            <person name="Jantzen J.R."/>
            <person name="von Schalburg K.R."/>
            <person name="Lemon C."/>
            <person name="Bird N.H."/>
            <person name="Koop B.F."/>
        </authorList>
    </citation>
    <scope>NUCLEOTIDE SEQUENCE</scope>
</reference>
<keyword evidence="3 9" id="KW-1133">Transmembrane helix</keyword>
<dbReference type="PANTHER" id="PTHR24232:SF85">
    <property type="entry name" value="G-PROTEIN COUPLED RECEPTOR 4"/>
    <property type="match status" value="1"/>
</dbReference>
<dbReference type="GO" id="GO:0005886">
    <property type="term" value="C:plasma membrane"/>
    <property type="evidence" value="ECO:0007669"/>
    <property type="project" value="TreeGrafter"/>
</dbReference>
<dbReference type="InParanoid" id="A0A6Q2YPP8"/>
<dbReference type="Ensembl" id="ENSELUT00000051146.2">
    <property type="protein sequence ID" value="ENSELUP00000067431.1"/>
    <property type="gene ID" value="ENSELUG00000026828.2"/>
</dbReference>
<dbReference type="InterPro" id="IPR017452">
    <property type="entry name" value="GPCR_Rhodpsn_7TM"/>
</dbReference>
<evidence type="ECO:0000256" key="1">
    <source>
        <dbReference type="ARBA" id="ARBA00004141"/>
    </source>
</evidence>
<dbReference type="Proteomes" id="UP000265140">
    <property type="component" value="Chromosome 25"/>
</dbReference>
<evidence type="ECO:0000256" key="8">
    <source>
        <dbReference type="ARBA" id="ARBA00023224"/>
    </source>
</evidence>
<dbReference type="GO" id="GO:0007200">
    <property type="term" value="P:phospholipase C-activating G protein-coupled receptor signaling pathway"/>
    <property type="evidence" value="ECO:0007669"/>
    <property type="project" value="TreeGrafter"/>
</dbReference>
<keyword evidence="2 9" id="KW-0812">Transmembrane</keyword>
<dbReference type="GO" id="GO:0004930">
    <property type="term" value="F:G protein-coupled receptor activity"/>
    <property type="evidence" value="ECO:0007669"/>
    <property type="project" value="UniProtKB-KW"/>
</dbReference>
<evidence type="ECO:0000256" key="2">
    <source>
        <dbReference type="ARBA" id="ARBA00022692"/>
    </source>
</evidence>
<evidence type="ECO:0000256" key="4">
    <source>
        <dbReference type="ARBA" id="ARBA00023040"/>
    </source>
</evidence>
<evidence type="ECO:0000256" key="3">
    <source>
        <dbReference type="ARBA" id="ARBA00022989"/>
    </source>
</evidence>
<reference evidence="11" key="2">
    <citation type="submission" date="2020-02" db="EMBL/GenBank/DDBJ databases">
        <title>Esox lucius (northern pike) genome, fEsoLuc1, primary haplotype.</title>
        <authorList>
            <person name="Myers G."/>
            <person name="Karagic N."/>
            <person name="Meyer A."/>
            <person name="Pippel M."/>
            <person name="Reichard M."/>
            <person name="Winkler S."/>
            <person name="Tracey A."/>
            <person name="Sims Y."/>
            <person name="Howe K."/>
            <person name="Rhie A."/>
            <person name="Formenti G."/>
            <person name="Durbin R."/>
            <person name="Fedrigo O."/>
            <person name="Jarvis E.D."/>
        </authorList>
    </citation>
    <scope>NUCLEOTIDE SEQUENCE [LARGE SCALE GENOMIC DNA]</scope>
</reference>
<gene>
    <name evidence="11" type="primary">CBLN4</name>
</gene>